<proteinExistence type="inferred from homology"/>
<evidence type="ECO:0000259" key="3">
    <source>
        <dbReference type="PROSITE" id="PS50042"/>
    </source>
</evidence>
<dbReference type="PANTHER" id="PTHR43546:SF3">
    <property type="entry name" value="UPF0173 METAL-DEPENDENT HYDROLASE MJ1163"/>
    <property type="match status" value="1"/>
</dbReference>
<dbReference type="eggNOG" id="COG2220">
    <property type="taxonomic scope" value="Bacteria"/>
</dbReference>
<dbReference type="SMART" id="SM00849">
    <property type="entry name" value="Lactamase_B"/>
    <property type="match status" value="1"/>
</dbReference>
<organism evidence="4 5">
    <name type="scientific">Gloeobacter kilaueensis (strain ATCC BAA-2537 / CCAP 1431/1 / ULC 316 / JS1)</name>
    <dbReference type="NCBI Taxonomy" id="1183438"/>
    <lineage>
        <taxon>Bacteria</taxon>
        <taxon>Bacillati</taxon>
        <taxon>Cyanobacteriota</taxon>
        <taxon>Cyanophyceae</taxon>
        <taxon>Gloeobacterales</taxon>
        <taxon>Gloeobacteraceae</taxon>
        <taxon>Gloeobacter</taxon>
    </lineage>
</organism>
<dbReference type="EMBL" id="CP003587">
    <property type="protein sequence ID" value="AGY58488.1"/>
    <property type="molecule type" value="Genomic_DNA"/>
</dbReference>
<dbReference type="RefSeq" id="WP_023173645.1">
    <property type="nucleotide sequence ID" value="NC_022600.1"/>
</dbReference>
<dbReference type="STRING" id="1183438.GKIL_2242"/>
<dbReference type="GO" id="GO:0016787">
    <property type="term" value="F:hydrolase activity"/>
    <property type="evidence" value="ECO:0007669"/>
    <property type="project" value="UniProtKB-UniRule"/>
</dbReference>
<evidence type="ECO:0000313" key="4">
    <source>
        <dbReference type="EMBL" id="AGY58488.1"/>
    </source>
</evidence>
<reference evidence="4 5" key="1">
    <citation type="journal article" date="2013" name="PLoS ONE">
        <title>Cultivation and Complete Genome Sequencing of Gloeobacter kilaueensis sp. nov., from a Lava Cave in Kilauea Caldera, Hawai'i.</title>
        <authorList>
            <person name="Saw J.H."/>
            <person name="Schatz M."/>
            <person name="Brown M.V."/>
            <person name="Kunkel D.D."/>
            <person name="Foster J.S."/>
            <person name="Shick H."/>
            <person name="Christensen S."/>
            <person name="Hou S."/>
            <person name="Wan X."/>
            <person name="Donachie S.P."/>
        </authorList>
    </citation>
    <scope>NUCLEOTIDE SEQUENCE [LARGE SCALE GENOMIC DNA]</scope>
    <source>
        <strain evidence="5">JS</strain>
    </source>
</reference>
<protein>
    <recommendedName>
        <fullName evidence="2">UPF0173 metal-dependent hydrolase GKIL_2242</fullName>
    </recommendedName>
</protein>
<accession>U5QHZ3</accession>
<dbReference type="Gene3D" id="3.60.15.10">
    <property type="entry name" value="Ribonuclease Z/Hydroxyacylglutathione hydrolase-like"/>
    <property type="match status" value="1"/>
</dbReference>
<dbReference type="AlphaFoldDB" id="U5QHZ3"/>
<dbReference type="InterPro" id="IPR022877">
    <property type="entry name" value="UPF0173"/>
</dbReference>
<dbReference type="NCBIfam" id="NF001911">
    <property type="entry name" value="PRK00685.1"/>
    <property type="match status" value="1"/>
</dbReference>
<keyword evidence="5" id="KW-1185">Reference proteome</keyword>
<gene>
    <name evidence="4" type="ORF">GKIL_2242</name>
</gene>
<dbReference type="InterPro" id="IPR050114">
    <property type="entry name" value="UPF0173_UPF0282_UlaG_hydrolase"/>
</dbReference>
<dbReference type="KEGG" id="glj:GKIL_2242"/>
<name>U5QHZ3_GLOK1</name>
<dbReference type="InterPro" id="IPR001279">
    <property type="entry name" value="Metallo-B-lactamas"/>
</dbReference>
<dbReference type="Proteomes" id="UP000017396">
    <property type="component" value="Chromosome"/>
</dbReference>
<comment type="similarity">
    <text evidence="2">Belongs to the UPF0173 family.</text>
</comment>
<dbReference type="HOGENOM" id="CLU_070010_4_0_3"/>
<dbReference type="InterPro" id="IPR000595">
    <property type="entry name" value="cNMP-bd_dom"/>
</dbReference>
<evidence type="ECO:0000313" key="5">
    <source>
        <dbReference type="Proteomes" id="UP000017396"/>
    </source>
</evidence>
<evidence type="ECO:0000256" key="1">
    <source>
        <dbReference type="ARBA" id="ARBA00022801"/>
    </source>
</evidence>
<dbReference type="OrthoDB" id="9805728at2"/>
<dbReference type="InterPro" id="IPR036866">
    <property type="entry name" value="RibonucZ/Hydroxyglut_hydro"/>
</dbReference>
<dbReference type="SUPFAM" id="SSF56281">
    <property type="entry name" value="Metallo-hydrolase/oxidoreductase"/>
    <property type="match status" value="1"/>
</dbReference>
<sequence>MVSVASLKRSTALVFAALLLFIWAICPGAAQPQTQLVWYGQSAFKLVTPAGHVLFIDPWLLNPVNKNGKNDLAQVDKADLILISHGHFDHVGQAGEIARRTGAKLVTTLDLGNALARYGGFPKDQMSYQTLGNFGGVLSFFDGEVKVALVPAVHSSHVNGKDIGATGDDEYHWGGAPAGFVIVVKGGPTIYHTGDTDLFGDMRYVPQFGKIDLMLACIGDHFTMGPARAAEAVALVDPAKVVPMHYGTFVPLMTGTPEQFASELKQRKLDGKLLLLRVGVPMTF</sequence>
<dbReference type="PANTHER" id="PTHR43546">
    <property type="entry name" value="UPF0173 METAL-DEPENDENT HYDROLASE MJ1163-RELATED"/>
    <property type="match status" value="1"/>
</dbReference>
<evidence type="ECO:0000256" key="2">
    <source>
        <dbReference type="HAMAP-Rule" id="MF_00457"/>
    </source>
</evidence>
<keyword evidence="1 2" id="KW-0378">Hydrolase</keyword>
<dbReference type="PROSITE" id="PS50042">
    <property type="entry name" value="CNMP_BINDING_3"/>
    <property type="match status" value="1"/>
</dbReference>
<dbReference type="Pfam" id="PF12706">
    <property type="entry name" value="Lactamase_B_2"/>
    <property type="match status" value="1"/>
</dbReference>
<feature type="domain" description="Cyclic nucleotide-binding" evidence="3">
    <location>
        <begin position="137"/>
        <end position="258"/>
    </location>
</feature>
<dbReference type="HAMAP" id="MF_00457">
    <property type="entry name" value="UPF0173"/>
    <property type="match status" value="1"/>
</dbReference>